<dbReference type="Proteomes" id="UP000018040">
    <property type="component" value="Unassembled WGS sequence"/>
</dbReference>
<dbReference type="VEuPathDB" id="GiardiaDB:GL50581_1040"/>
<reference evidence="3" key="1">
    <citation type="submission" date="2012-02" db="EMBL/GenBank/DDBJ databases">
        <title>Genome sequencing of Giardia lamblia Genotypes A2 and B isolates (DH and GS) and comparative analysis with the genomes of Genotypes A1 and E (WB and Pig).</title>
        <authorList>
            <person name="Adam R."/>
            <person name="Dahlstrom E."/>
            <person name="Martens C."/>
            <person name="Bruno D."/>
            <person name="Barbian K."/>
            <person name="Porcella S.F."/>
            <person name="Nash T."/>
        </authorList>
    </citation>
    <scope>NUCLEOTIDE SEQUENCE</scope>
    <source>
        <strain evidence="3">GS</strain>
    </source>
</reference>
<organism evidence="2 3">
    <name type="scientific">Giardia intestinalis</name>
    <name type="common">Giardia lamblia</name>
    <dbReference type="NCBI Taxonomy" id="5741"/>
    <lineage>
        <taxon>Eukaryota</taxon>
        <taxon>Metamonada</taxon>
        <taxon>Diplomonadida</taxon>
        <taxon>Hexamitidae</taxon>
        <taxon>Giardiinae</taxon>
        <taxon>Giardia</taxon>
    </lineage>
</organism>
<feature type="compositionally biased region" description="Basic residues" evidence="1">
    <location>
        <begin position="36"/>
        <end position="49"/>
    </location>
</feature>
<feature type="region of interest" description="Disordered" evidence="1">
    <location>
        <begin position="94"/>
        <end position="147"/>
    </location>
</feature>
<feature type="compositionally biased region" description="Basic residues" evidence="1">
    <location>
        <begin position="115"/>
        <end position="124"/>
    </location>
</feature>
<dbReference type="VEuPathDB" id="GiardiaDB:QR46_1007"/>
<sequence>MPARRASPRPKTRQSQPEVRAAQAISEDPSPGGHPSPRRTRPHTTRPRCTKVVTSRDFEAVPGLAGHNKYEYTTNIKFLPPSYFQYRYRSTTRQASAAAPVRNMAEHSPPSSPRRSAKSIKQPRAKVVGTEPKLPPNQNQIESEGKQKCTRVQFSEELVPALIPADITPIQDILHESSPHKSLNMAAPQDHLSSNLPVELKHRAERGLLQSSNMIFDPCSQNILEHKQEPLQSSLLTKGAFENLQSLNLTAVENPSLSTLAKRKAHTHIAWDEESAKDDEKDPSPFASIVQFPPPVIQPTVLTARRARSVEVLTASQDADDSLLDFMFVDL</sequence>
<reference evidence="2 3" key="2">
    <citation type="journal article" date="2013" name="Genome Biol. Evol.">
        <title>Genome sequencing of Giardia lamblia genotypes A2 and B isolates (DH and GS) and comparative analysis with the genomes of genotypes A1 and E (WB and Pig).</title>
        <authorList>
            <person name="Adam R.D."/>
            <person name="Dahlstrom E.W."/>
            <person name="Martens C.A."/>
            <person name="Bruno D.P."/>
            <person name="Barbian K.D."/>
            <person name="Ricklefs S.M."/>
            <person name="Hernandez M.M."/>
            <person name="Narla N.P."/>
            <person name="Patel R.B."/>
            <person name="Porcella S.F."/>
            <person name="Nash T.E."/>
        </authorList>
    </citation>
    <scope>NUCLEOTIDE SEQUENCE [LARGE SCALE GENOMIC DNA]</scope>
    <source>
        <strain evidence="2 3">GS</strain>
    </source>
</reference>
<gene>
    <name evidence="2" type="ORF">GSB_150846</name>
</gene>
<evidence type="ECO:0000313" key="2">
    <source>
        <dbReference type="EMBL" id="ESU45718.1"/>
    </source>
</evidence>
<comment type="caution">
    <text evidence="2">The sequence shown here is derived from an EMBL/GenBank/DDBJ whole genome shotgun (WGS) entry which is preliminary data.</text>
</comment>
<dbReference type="AlphaFoldDB" id="V6U3G2"/>
<name>V6U3G2_GIAIN</name>
<evidence type="ECO:0000313" key="3">
    <source>
        <dbReference type="Proteomes" id="UP000018040"/>
    </source>
</evidence>
<feature type="region of interest" description="Disordered" evidence="1">
    <location>
        <begin position="1"/>
        <end position="54"/>
    </location>
</feature>
<dbReference type="VEuPathDB" id="GiardiaDB:DHA2_151553"/>
<evidence type="ECO:0000256" key="1">
    <source>
        <dbReference type="SAM" id="MobiDB-lite"/>
    </source>
</evidence>
<dbReference type="VEuPathDB" id="GiardiaDB:GL50803_0011174"/>
<dbReference type="OrthoDB" id="10258218at2759"/>
<dbReference type="EMBL" id="AHHH01000002">
    <property type="protein sequence ID" value="ESU45718.1"/>
    <property type="molecule type" value="Genomic_DNA"/>
</dbReference>
<protein>
    <submittedName>
        <fullName evidence="2">Uncharacterized protein</fullName>
    </submittedName>
</protein>
<proteinExistence type="predicted"/>
<accession>V6U3G2</accession>
<feature type="compositionally biased region" description="Basic residues" evidence="1">
    <location>
        <begin position="1"/>
        <end position="12"/>
    </location>
</feature>